<accession>A0A2B4RL54</accession>
<feature type="region of interest" description="Disordered" evidence="1">
    <location>
        <begin position="1"/>
        <end position="44"/>
    </location>
</feature>
<dbReference type="AlphaFoldDB" id="A0A2B4RL54"/>
<sequence length="72" mass="7974">MRQFRKCDDNDGVKEDADVSAGTVAANDGHDDDNDGNGDGEINDDGDWINVCCKTEEDSNYEHELTLKSKCY</sequence>
<reference evidence="3" key="1">
    <citation type="journal article" date="2017" name="bioRxiv">
        <title>Comparative analysis of the genomes of Stylophora pistillata and Acropora digitifera provides evidence for extensive differences between species of corals.</title>
        <authorList>
            <person name="Voolstra C.R."/>
            <person name="Li Y."/>
            <person name="Liew Y.J."/>
            <person name="Baumgarten S."/>
            <person name="Zoccola D."/>
            <person name="Flot J.-F."/>
            <person name="Tambutte S."/>
            <person name="Allemand D."/>
            <person name="Aranda M."/>
        </authorList>
    </citation>
    <scope>NUCLEOTIDE SEQUENCE [LARGE SCALE GENOMIC DNA]</scope>
</reference>
<evidence type="ECO:0000313" key="2">
    <source>
        <dbReference type="EMBL" id="PFX17539.1"/>
    </source>
</evidence>
<dbReference type="Proteomes" id="UP000225706">
    <property type="component" value="Unassembled WGS sequence"/>
</dbReference>
<gene>
    <name evidence="2" type="ORF">AWC38_SpisGene18142</name>
</gene>
<evidence type="ECO:0000256" key="1">
    <source>
        <dbReference type="SAM" id="MobiDB-lite"/>
    </source>
</evidence>
<proteinExistence type="predicted"/>
<evidence type="ECO:0000313" key="3">
    <source>
        <dbReference type="Proteomes" id="UP000225706"/>
    </source>
</evidence>
<feature type="compositionally biased region" description="Acidic residues" evidence="1">
    <location>
        <begin position="30"/>
        <end position="44"/>
    </location>
</feature>
<name>A0A2B4RL54_STYPI</name>
<dbReference type="EMBL" id="LSMT01000467">
    <property type="protein sequence ID" value="PFX17539.1"/>
    <property type="molecule type" value="Genomic_DNA"/>
</dbReference>
<keyword evidence="3" id="KW-1185">Reference proteome</keyword>
<organism evidence="2 3">
    <name type="scientific">Stylophora pistillata</name>
    <name type="common">Smooth cauliflower coral</name>
    <dbReference type="NCBI Taxonomy" id="50429"/>
    <lineage>
        <taxon>Eukaryota</taxon>
        <taxon>Metazoa</taxon>
        <taxon>Cnidaria</taxon>
        <taxon>Anthozoa</taxon>
        <taxon>Hexacorallia</taxon>
        <taxon>Scleractinia</taxon>
        <taxon>Astrocoeniina</taxon>
        <taxon>Pocilloporidae</taxon>
        <taxon>Stylophora</taxon>
    </lineage>
</organism>
<feature type="compositionally biased region" description="Basic and acidic residues" evidence="1">
    <location>
        <begin position="1"/>
        <end position="17"/>
    </location>
</feature>
<protein>
    <submittedName>
        <fullName evidence="2">Uncharacterized protein</fullName>
    </submittedName>
</protein>
<comment type="caution">
    <text evidence="2">The sequence shown here is derived from an EMBL/GenBank/DDBJ whole genome shotgun (WGS) entry which is preliminary data.</text>
</comment>